<keyword evidence="1" id="KW-0472">Membrane</keyword>
<evidence type="ECO:0008006" key="4">
    <source>
        <dbReference type="Google" id="ProtNLM"/>
    </source>
</evidence>
<feature type="transmembrane region" description="Helical" evidence="1">
    <location>
        <begin position="12"/>
        <end position="31"/>
    </location>
</feature>
<evidence type="ECO:0000313" key="2">
    <source>
        <dbReference type="EMBL" id="SMH35186.1"/>
    </source>
</evidence>
<keyword evidence="1" id="KW-1133">Transmembrane helix</keyword>
<sequence length="135" mass="14891">MLGLTMSELRVFSMILQIIALLLIVIGSIVLKKSTSMKEGISKHGKIINVGYFLAIISVLYMVYSAYLFTISTGSISPLVVAHGSLGIIALVLGAIFVTNRWSWKTKKYMRIEMVLWLAVFLGGTYLYLVINGAI</sequence>
<feature type="transmembrane region" description="Helical" evidence="1">
    <location>
        <begin position="76"/>
        <end position="98"/>
    </location>
</feature>
<gene>
    <name evidence="2" type="ORF">SAMN06264941_0943</name>
</gene>
<keyword evidence="3" id="KW-1185">Reference proteome</keyword>
<feature type="transmembrane region" description="Helical" evidence="1">
    <location>
        <begin position="110"/>
        <end position="131"/>
    </location>
</feature>
<dbReference type="AlphaFoldDB" id="A0A1X7NC23"/>
<organism evidence="2 3">
    <name type="scientific">Methanohalophilus portucalensis FDF-1</name>
    <dbReference type="NCBI Taxonomy" id="523843"/>
    <lineage>
        <taxon>Archaea</taxon>
        <taxon>Methanobacteriati</taxon>
        <taxon>Methanobacteriota</taxon>
        <taxon>Stenosarchaea group</taxon>
        <taxon>Methanomicrobia</taxon>
        <taxon>Methanosarcinales</taxon>
        <taxon>Methanosarcinaceae</taxon>
        <taxon>Methanohalophilus</taxon>
    </lineage>
</organism>
<proteinExistence type="predicted"/>
<dbReference type="EMBL" id="FXBN01000001">
    <property type="protein sequence ID" value="SMH35186.1"/>
    <property type="molecule type" value="Genomic_DNA"/>
</dbReference>
<dbReference type="Proteomes" id="UP000193969">
    <property type="component" value="Unassembled WGS sequence"/>
</dbReference>
<keyword evidence="1" id="KW-0812">Transmembrane</keyword>
<evidence type="ECO:0000256" key="1">
    <source>
        <dbReference type="SAM" id="Phobius"/>
    </source>
</evidence>
<name>A0A1X7NC23_9EURY</name>
<reference evidence="3" key="1">
    <citation type="submission" date="2017-04" db="EMBL/GenBank/DDBJ databases">
        <authorList>
            <person name="Varghese N."/>
            <person name="Submissions S."/>
        </authorList>
    </citation>
    <scope>NUCLEOTIDE SEQUENCE [LARGE SCALE GENOMIC DNA]</scope>
    <source>
        <strain evidence="3">FDF-1</strain>
    </source>
</reference>
<accession>A0A1X7NC23</accession>
<protein>
    <recommendedName>
        <fullName evidence="4">DUF420 domain-containing protein</fullName>
    </recommendedName>
</protein>
<feature type="transmembrane region" description="Helical" evidence="1">
    <location>
        <begin position="52"/>
        <end position="70"/>
    </location>
</feature>
<evidence type="ECO:0000313" key="3">
    <source>
        <dbReference type="Proteomes" id="UP000193969"/>
    </source>
</evidence>